<evidence type="ECO:0008006" key="4">
    <source>
        <dbReference type="Google" id="ProtNLM"/>
    </source>
</evidence>
<name>A0AAD5XB63_9FUNG</name>
<evidence type="ECO:0000313" key="2">
    <source>
        <dbReference type="EMBL" id="KAJ3085028.1"/>
    </source>
</evidence>
<feature type="chain" id="PRO_5042277402" description="Extracellular membrane protein CFEM domain-containing protein" evidence="1">
    <location>
        <begin position="26"/>
        <end position="161"/>
    </location>
</feature>
<evidence type="ECO:0000313" key="3">
    <source>
        <dbReference type="Proteomes" id="UP001211907"/>
    </source>
</evidence>
<reference evidence="2" key="1">
    <citation type="submission" date="2020-05" db="EMBL/GenBank/DDBJ databases">
        <title>Phylogenomic resolution of chytrid fungi.</title>
        <authorList>
            <person name="Stajich J.E."/>
            <person name="Amses K."/>
            <person name="Simmons R."/>
            <person name="Seto K."/>
            <person name="Myers J."/>
            <person name="Bonds A."/>
            <person name="Quandt C.A."/>
            <person name="Barry K."/>
            <person name="Liu P."/>
            <person name="Grigoriev I."/>
            <person name="Longcore J.E."/>
            <person name="James T.Y."/>
        </authorList>
    </citation>
    <scope>NUCLEOTIDE SEQUENCE</scope>
    <source>
        <strain evidence="2">JEL0513</strain>
    </source>
</reference>
<organism evidence="2 3">
    <name type="scientific">Physocladia obscura</name>
    <dbReference type="NCBI Taxonomy" id="109957"/>
    <lineage>
        <taxon>Eukaryota</taxon>
        <taxon>Fungi</taxon>
        <taxon>Fungi incertae sedis</taxon>
        <taxon>Chytridiomycota</taxon>
        <taxon>Chytridiomycota incertae sedis</taxon>
        <taxon>Chytridiomycetes</taxon>
        <taxon>Chytridiales</taxon>
        <taxon>Chytriomycetaceae</taxon>
        <taxon>Physocladia</taxon>
    </lineage>
</organism>
<accession>A0AAD5XB63</accession>
<dbReference type="EMBL" id="JADGJH010004656">
    <property type="protein sequence ID" value="KAJ3085028.1"/>
    <property type="molecule type" value="Genomic_DNA"/>
</dbReference>
<dbReference type="AlphaFoldDB" id="A0AAD5XB63"/>
<keyword evidence="3" id="KW-1185">Reference proteome</keyword>
<protein>
    <recommendedName>
        <fullName evidence="4">Extracellular membrane protein CFEM domain-containing protein</fullName>
    </recommendedName>
</protein>
<keyword evidence="1" id="KW-0732">Signal</keyword>
<evidence type="ECO:0000256" key="1">
    <source>
        <dbReference type="SAM" id="SignalP"/>
    </source>
</evidence>
<feature type="non-terminal residue" evidence="2">
    <location>
        <position position="1"/>
    </location>
</feature>
<feature type="signal peptide" evidence="1">
    <location>
        <begin position="1"/>
        <end position="25"/>
    </location>
</feature>
<gene>
    <name evidence="2" type="ORF">HK100_009187</name>
</gene>
<sequence>KKTMSSIKMIGLVLLGACAYTAVQAQTDGASAAELACVNSALQSLPACFQSCLAAQGVSLPLTVDTLTAAEATFSDTAFATCVGNGCTSEADITQLGNFETSLAACVGVSLTSYDTAILGGLATTTTAASTSTTTTSTKTSAAFALPALFGAASLLAATLL</sequence>
<dbReference type="Proteomes" id="UP001211907">
    <property type="component" value="Unassembled WGS sequence"/>
</dbReference>
<comment type="caution">
    <text evidence="2">The sequence shown here is derived from an EMBL/GenBank/DDBJ whole genome shotgun (WGS) entry which is preliminary data.</text>
</comment>
<proteinExistence type="predicted"/>